<evidence type="ECO:0000313" key="1">
    <source>
        <dbReference type="EMBL" id="MPN19224.1"/>
    </source>
</evidence>
<sequence length="203" mass="22585">MLLQGPNLPFLVLRQHFGDGFLNGKTASNRLGGFLVVPRQHDDLDTHPLQFSDSTGTGGLDSVGHGDNAEYFAFTGKIQGGLPRRCQFFADLGEFFLFHMVIRHIGQIPRNNPFPADRGRHAFAGGGLEIFDRIKRHAVLFGFSDNRGGQRMLGGFFQRGCDFQKLIFRNRTVGYHIGDLRLSFGDGSGFVQHHGIDHMGNLQ</sequence>
<protein>
    <submittedName>
        <fullName evidence="1">Uncharacterized protein</fullName>
    </submittedName>
</protein>
<comment type="caution">
    <text evidence="1">The sequence shown here is derived from an EMBL/GenBank/DDBJ whole genome shotgun (WGS) entry which is preliminary data.</text>
</comment>
<reference evidence="1" key="1">
    <citation type="submission" date="2019-08" db="EMBL/GenBank/DDBJ databases">
        <authorList>
            <person name="Kucharzyk K."/>
            <person name="Murdoch R.W."/>
            <person name="Higgins S."/>
            <person name="Loffler F."/>
        </authorList>
    </citation>
    <scope>NUCLEOTIDE SEQUENCE</scope>
</reference>
<proteinExistence type="predicted"/>
<dbReference type="EMBL" id="VSSQ01066737">
    <property type="protein sequence ID" value="MPN19224.1"/>
    <property type="molecule type" value="Genomic_DNA"/>
</dbReference>
<organism evidence="1">
    <name type="scientific">bioreactor metagenome</name>
    <dbReference type="NCBI Taxonomy" id="1076179"/>
    <lineage>
        <taxon>unclassified sequences</taxon>
        <taxon>metagenomes</taxon>
        <taxon>ecological metagenomes</taxon>
    </lineage>
</organism>
<accession>A0A645G506</accession>
<dbReference type="AlphaFoldDB" id="A0A645G506"/>
<name>A0A645G506_9ZZZZ</name>
<gene>
    <name evidence="1" type="ORF">SDC9_166590</name>
</gene>